<dbReference type="Proteomes" id="UP000287171">
    <property type="component" value="Unassembled WGS sequence"/>
</dbReference>
<dbReference type="EMBL" id="BIFT01000002">
    <property type="protein sequence ID" value="GCE30254.1"/>
    <property type="molecule type" value="Genomic_DNA"/>
</dbReference>
<evidence type="ECO:0000313" key="2">
    <source>
        <dbReference type="Proteomes" id="UP000287171"/>
    </source>
</evidence>
<dbReference type="AlphaFoldDB" id="A0A402BFV7"/>
<comment type="caution">
    <text evidence="1">The sequence shown here is derived from an EMBL/GenBank/DDBJ whole genome shotgun (WGS) entry which is preliminary data.</text>
</comment>
<evidence type="ECO:0000313" key="1">
    <source>
        <dbReference type="EMBL" id="GCE30254.1"/>
    </source>
</evidence>
<reference evidence="2" key="1">
    <citation type="submission" date="2018-12" db="EMBL/GenBank/DDBJ databases">
        <title>Tengunoibacter tsumagoiensis gen. nov., sp. nov., Dictyobacter kobayashii sp. nov., D. alpinus sp. nov., and D. joshuensis sp. nov. and description of Dictyobacteraceae fam. nov. within the order Ktedonobacterales isolated from Tengu-no-mugimeshi.</title>
        <authorList>
            <person name="Wang C.M."/>
            <person name="Zheng Y."/>
            <person name="Sakai Y."/>
            <person name="Toyoda A."/>
            <person name="Minakuchi Y."/>
            <person name="Abe K."/>
            <person name="Yokota A."/>
            <person name="Yabe S."/>
        </authorList>
    </citation>
    <scope>NUCLEOTIDE SEQUENCE [LARGE SCALE GENOMIC DNA]</scope>
    <source>
        <strain evidence="2">Uno16</strain>
    </source>
</reference>
<proteinExistence type="predicted"/>
<sequence>MALDIDEFTFQDCSTGGWNENVLYGKIFKRTYVYNVFVCLTILLLRKIK</sequence>
<gene>
    <name evidence="1" type="ORF">KDA_57380</name>
</gene>
<accession>A0A402BFV7</accession>
<protein>
    <submittedName>
        <fullName evidence="1">Uncharacterized protein</fullName>
    </submittedName>
</protein>
<name>A0A402BFV7_9CHLR</name>
<organism evidence="1 2">
    <name type="scientific">Dictyobacter alpinus</name>
    <dbReference type="NCBI Taxonomy" id="2014873"/>
    <lineage>
        <taxon>Bacteria</taxon>
        <taxon>Bacillati</taxon>
        <taxon>Chloroflexota</taxon>
        <taxon>Ktedonobacteria</taxon>
        <taxon>Ktedonobacterales</taxon>
        <taxon>Dictyobacteraceae</taxon>
        <taxon>Dictyobacter</taxon>
    </lineage>
</organism>
<keyword evidence="2" id="KW-1185">Reference proteome</keyword>